<evidence type="ECO:0000313" key="1">
    <source>
        <dbReference type="EMBL" id="MBF8436536.1"/>
    </source>
</evidence>
<name>A0A931ARI5_9FIRM</name>
<evidence type="ECO:0000313" key="2">
    <source>
        <dbReference type="Proteomes" id="UP000621436"/>
    </source>
</evidence>
<comment type="caution">
    <text evidence="1">The sequence shown here is derived from an EMBL/GenBank/DDBJ whole genome shotgun (WGS) entry which is preliminary data.</text>
</comment>
<sequence length="58" mass="6620">MPGTWIGVASGVYLYINNAKKPGYYVLLVWFDVYIDERGFKLDLGRLGDCKKGYKLDV</sequence>
<reference evidence="1" key="1">
    <citation type="submission" date="2020-11" db="EMBL/GenBank/DDBJ databases">
        <title>Halonatronomonas betainensis gen. nov., sp. nov. a novel haloalkaliphilic representative of the family Halanaerobiacae capable of betaine degradation.</title>
        <authorList>
            <person name="Boltyanskaya Y."/>
            <person name="Kevbrin V."/>
            <person name="Detkova E."/>
            <person name="Grouzdev D.S."/>
            <person name="Koziaeva V."/>
            <person name="Zhilina T."/>
        </authorList>
    </citation>
    <scope>NUCLEOTIDE SEQUENCE</scope>
    <source>
        <strain evidence="1">Z-7014</strain>
    </source>
</reference>
<protein>
    <submittedName>
        <fullName evidence="1">Uncharacterized protein</fullName>
    </submittedName>
</protein>
<dbReference type="AlphaFoldDB" id="A0A931ARI5"/>
<accession>A0A931ARI5</accession>
<gene>
    <name evidence="1" type="ORF">I0Q91_05570</name>
</gene>
<dbReference type="Proteomes" id="UP000621436">
    <property type="component" value="Unassembled WGS sequence"/>
</dbReference>
<keyword evidence="2" id="KW-1185">Reference proteome</keyword>
<dbReference type="EMBL" id="JADPIE010000003">
    <property type="protein sequence ID" value="MBF8436536.1"/>
    <property type="molecule type" value="Genomic_DNA"/>
</dbReference>
<proteinExistence type="predicted"/>
<organism evidence="1 2">
    <name type="scientific">Halonatronomonas betaini</name>
    <dbReference type="NCBI Taxonomy" id="2778430"/>
    <lineage>
        <taxon>Bacteria</taxon>
        <taxon>Bacillati</taxon>
        <taxon>Bacillota</taxon>
        <taxon>Clostridia</taxon>
        <taxon>Halanaerobiales</taxon>
        <taxon>Halarsenatibacteraceae</taxon>
        <taxon>Halonatronomonas</taxon>
    </lineage>
</organism>